<dbReference type="EMBL" id="AP023420">
    <property type="protein sequence ID" value="BCK85509.1"/>
    <property type="molecule type" value="Genomic_DNA"/>
</dbReference>
<keyword evidence="1" id="KW-0472">Membrane</keyword>
<dbReference type="PANTHER" id="PTHR30354">
    <property type="entry name" value="GNT FAMILY GLUCONATE TRANSPORTER"/>
    <property type="match status" value="1"/>
</dbReference>
<feature type="transmembrane region" description="Helical" evidence="1">
    <location>
        <begin position="107"/>
        <end position="136"/>
    </location>
</feature>
<feature type="transmembrane region" description="Helical" evidence="1">
    <location>
        <begin position="21"/>
        <end position="38"/>
    </location>
</feature>
<sequence length="437" mass="46857">MGVIGCILGFLVVIYLVYKDWSSYLATFFGMCVVVLLTGDSFMTAISETYVSGVYTAIKSFFFMLMFGCVQSYLYRESGAAFTIADAVMNKFLRDNSSDTAKNLTGMIIILVIGALLNLGGIIAGVVIVLMYPIALAVFERCDIPKRFILGVLGAGSYTFTLSIPGSPQVTNVAAMTVLGTGSGVAPIPGLIGGAVEIIVILVLLNLLINRARRKGDHFERHPLDPHMEPDADRPGFILSLIPMIFLFITFNFFNLNIVPCLVLSCLLSIVLFWKWLRAKNLKELLCGATVDSVPMTMNVAAICGFAAVITNSSAFQTMLDAITSINTSPIIICAVVVALMCMLTGGSSTGQLVALPLIAPKLLEMGLNANVIHRVAVFAATTLDSMPYCGSILMLLPMCHMKLKEIYPAMFITTVVATTCGTIAVCVICALFPGLA</sequence>
<feature type="transmembrane region" description="Helical" evidence="1">
    <location>
        <begin position="330"/>
        <end position="360"/>
    </location>
</feature>
<dbReference type="Proteomes" id="UP000679848">
    <property type="component" value="Chromosome"/>
</dbReference>
<feature type="transmembrane region" description="Helical" evidence="1">
    <location>
        <begin position="148"/>
        <end position="166"/>
    </location>
</feature>
<dbReference type="KEGG" id="pfaa:MM59RIKEN_28280"/>
<name>A0A810QB77_9FIRM</name>
<keyword evidence="1" id="KW-1133">Transmembrane helix</keyword>
<protein>
    <submittedName>
        <fullName evidence="2">Citrate transporter</fullName>
    </submittedName>
</protein>
<feature type="transmembrane region" description="Helical" evidence="1">
    <location>
        <begin position="257"/>
        <end position="277"/>
    </location>
</feature>
<feature type="transmembrane region" description="Helical" evidence="1">
    <location>
        <begin position="186"/>
        <end position="209"/>
    </location>
</feature>
<dbReference type="RefSeq" id="WP_187030689.1">
    <property type="nucleotide sequence ID" value="NZ_AP023420.1"/>
</dbReference>
<feature type="transmembrane region" description="Helical" evidence="1">
    <location>
        <begin position="289"/>
        <end position="310"/>
    </location>
</feature>
<dbReference type="AlphaFoldDB" id="A0A810QB77"/>
<organism evidence="2 3">
    <name type="scientific">Pusillibacter faecalis</name>
    <dbReference type="NCBI Taxonomy" id="2714358"/>
    <lineage>
        <taxon>Bacteria</taxon>
        <taxon>Bacillati</taxon>
        <taxon>Bacillota</taxon>
        <taxon>Clostridia</taxon>
        <taxon>Eubacteriales</taxon>
        <taxon>Oscillospiraceae</taxon>
        <taxon>Pusillibacter</taxon>
    </lineage>
</organism>
<dbReference type="PANTHER" id="PTHR30354:SF7">
    <property type="entry name" value="BLL7963 PROTEIN"/>
    <property type="match status" value="1"/>
</dbReference>
<evidence type="ECO:0000256" key="1">
    <source>
        <dbReference type="SAM" id="Phobius"/>
    </source>
</evidence>
<accession>A0A810QB77</accession>
<proteinExistence type="predicted"/>
<dbReference type="GO" id="GO:0015128">
    <property type="term" value="F:gluconate transmembrane transporter activity"/>
    <property type="evidence" value="ECO:0007669"/>
    <property type="project" value="InterPro"/>
</dbReference>
<evidence type="ECO:0000313" key="3">
    <source>
        <dbReference type="Proteomes" id="UP000679848"/>
    </source>
</evidence>
<dbReference type="InterPro" id="IPR003474">
    <property type="entry name" value="Glcn_transporter"/>
</dbReference>
<feature type="transmembrane region" description="Helical" evidence="1">
    <location>
        <begin position="407"/>
        <end position="433"/>
    </location>
</feature>
<dbReference type="GO" id="GO:0005886">
    <property type="term" value="C:plasma membrane"/>
    <property type="evidence" value="ECO:0007669"/>
    <property type="project" value="TreeGrafter"/>
</dbReference>
<reference evidence="2" key="1">
    <citation type="submission" date="2020-09" db="EMBL/GenBank/DDBJ databases">
        <title>New species isolated from human feces.</title>
        <authorList>
            <person name="Kitahara M."/>
            <person name="Shigeno Y."/>
            <person name="Shime M."/>
            <person name="Matsumoto Y."/>
            <person name="Nakamura S."/>
            <person name="Motooka D."/>
            <person name="Fukuoka S."/>
            <person name="Nishikawa H."/>
            <person name="Benno Y."/>
        </authorList>
    </citation>
    <scope>NUCLEOTIDE SEQUENCE</scope>
    <source>
        <strain evidence="2">MM59</strain>
    </source>
</reference>
<evidence type="ECO:0000313" key="2">
    <source>
        <dbReference type="EMBL" id="BCK85509.1"/>
    </source>
</evidence>
<keyword evidence="1" id="KW-0812">Transmembrane</keyword>
<feature type="transmembrane region" description="Helical" evidence="1">
    <location>
        <begin position="372"/>
        <end position="395"/>
    </location>
</feature>
<keyword evidence="3" id="KW-1185">Reference proteome</keyword>
<gene>
    <name evidence="2" type="ORF">MM59RIKEN_28280</name>
</gene>
<feature type="transmembrane region" description="Helical" evidence="1">
    <location>
        <begin position="50"/>
        <end position="74"/>
    </location>
</feature>